<evidence type="ECO:0000313" key="2">
    <source>
        <dbReference type="Proteomes" id="UP000307720"/>
    </source>
</evidence>
<dbReference type="EMBL" id="SRZB01000052">
    <property type="protein sequence ID" value="TGX96666.1"/>
    <property type="molecule type" value="Genomic_DNA"/>
</dbReference>
<evidence type="ECO:0000313" key="1">
    <source>
        <dbReference type="EMBL" id="TGX96666.1"/>
    </source>
</evidence>
<organism evidence="1 2">
    <name type="scientific">Hominisplanchenecus murintestinalis</name>
    <dbReference type="NCBI Taxonomy" id="2941517"/>
    <lineage>
        <taxon>Bacteria</taxon>
        <taxon>Bacillati</taxon>
        <taxon>Bacillota</taxon>
        <taxon>Clostridia</taxon>
        <taxon>Lachnospirales</taxon>
        <taxon>Lachnospiraceae</taxon>
        <taxon>Hominisplanchenecus</taxon>
    </lineage>
</organism>
<reference evidence="1" key="1">
    <citation type="submission" date="2019-04" db="EMBL/GenBank/DDBJ databases">
        <title>Microbes associate with the intestines of laboratory mice.</title>
        <authorList>
            <person name="Navarre W."/>
            <person name="Wong E."/>
            <person name="Huang K."/>
            <person name="Tropini C."/>
            <person name="Ng K."/>
            <person name="Yu B."/>
        </authorList>
    </citation>
    <scope>NUCLEOTIDE SEQUENCE</scope>
    <source>
        <strain evidence="1">NM72_1-8</strain>
    </source>
</reference>
<protein>
    <submittedName>
        <fullName evidence="1">Uncharacterized protein</fullName>
    </submittedName>
</protein>
<comment type="caution">
    <text evidence="1">The sequence shown here is derived from an EMBL/GenBank/DDBJ whole genome shotgun (WGS) entry which is preliminary data.</text>
</comment>
<accession>A0AC61QVS7</accession>
<sequence>MNYLTDLTKDEIKYVCTVIPFKEISEYFRKYPKEFDKLQGGFRVKSLNEDTAIRWLYNFRNRDFIASFLNKHIEQWIEEIDEELAKVLESGLDQEAAYIDVLSRSFFSGNVALFFKIKREEKSEDYLKVMCSSVFYQSAHQKTNEAELDFLKKRQRELTDIQEELKNQIFDEEKNIEKLKKKETELKKELKEKIKQLEQEQEKSTRLSEKIDKLEAELKKVQDDEVWKTAEMQQKIDTLTSKLKDQTDKAAGYETSISEYASRLSTAEDDIETWKNKVRSREKQLFTYKAERATFLSDKESDRKKIRELKEALDKALGVEKAYKEYLSVFSTQKEFYPQKNRELEETLKAQKNIETAAEAVSKRYANTDWRMPLCPEDMDDFDEYFSYNLENIGFDKNEDGSSDFVDYLEKNFFCGIPLLIKRGLGINLANCLANTIYGVPIAAYLLYSEGAGLQKIREFLANTPDRVVCIDGFIGNCNELELIPALEQYRNKIIILTYMYDKTLSFIPHEILSSVHFISADVFSSVLRIRDITEDPSEVKEISSAYKSNAGADSRSQKIFCEIARECGLGMDTAYVMADMIEDENYLNEMLMFTLLPYVSKVLGKNPYNSSKRLQRYAGETGRCLKKDILMRWFG</sequence>
<name>A0AC61QVS7_9FIRM</name>
<proteinExistence type="predicted"/>
<gene>
    <name evidence="1" type="ORF">E5357_15390</name>
</gene>
<dbReference type="Proteomes" id="UP000307720">
    <property type="component" value="Unassembled WGS sequence"/>
</dbReference>
<keyword evidence="2" id="KW-1185">Reference proteome</keyword>